<protein>
    <recommendedName>
        <fullName evidence="2">DUF6536 domain-containing protein</fullName>
    </recommendedName>
</protein>
<evidence type="ECO:0000313" key="3">
    <source>
        <dbReference type="EMBL" id="MDI1492690.1"/>
    </source>
</evidence>
<name>A0AA43U0C0_9LECA</name>
<dbReference type="Proteomes" id="UP001161017">
    <property type="component" value="Unassembled WGS sequence"/>
</dbReference>
<evidence type="ECO:0000313" key="4">
    <source>
        <dbReference type="Proteomes" id="UP001161017"/>
    </source>
</evidence>
<accession>A0AA43U0C0</accession>
<evidence type="ECO:0000259" key="2">
    <source>
        <dbReference type="Pfam" id="PF20163"/>
    </source>
</evidence>
<organism evidence="3 4">
    <name type="scientific">Ramalina farinacea</name>
    <dbReference type="NCBI Taxonomy" id="258253"/>
    <lineage>
        <taxon>Eukaryota</taxon>
        <taxon>Fungi</taxon>
        <taxon>Dikarya</taxon>
        <taxon>Ascomycota</taxon>
        <taxon>Pezizomycotina</taxon>
        <taxon>Lecanoromycetes</taxon>
        <taxon>OSLEUM clade</taxon>
        <taxon>Lecanoromycetidae</taxon>
        <taxon>Lecanorales</taxon>
        <taxon>Lecanorineae</taxon>
        <taxon>Ramalinaceae</taxon>
        <taxon>Ramalina</taxon>
    </lineage>
</organism>
<dbReference type="EMBL" id="JAPUFD010000020">
    <property type="protein sequence ID" value="MDI1492690.1"/>
    <property type="molecule type" value="Genomic_DNA"/>
</dbReference>
<gene>
    <name evidence="3" type="ORF">OHK93_004472</name>
</gene>
<keyword evidence="1" id="KW-0812">Transmembrane</keyword>
<keyword evidence="1" id="KW-1133">Transmembrane helix</keyword>
<proteinExistence type="predicted"/>
<dbReference type="PANTHER" id="PTHR35395">
    <property type="entry name" value="DUF6536 DOMAIN-CONTAINING PROTEIN"/>
    <property type="match status" value="1"/>
</dbReference>
<feature type="transmembrane region" description="Helical" evidence="1">
    <location>
        <begin position="48"/>
        <end position="73"/>
    </location>
</feature>
<evidence type="ECO:0000256" key="1">
    <source>
        <dbReference type="SAM" id="Phobius"/>
    </source>
</evidence>
<feature type="transmembrane region" description="Helical" evidence="1">
    <location>
        <begin position="328"/>
        <end position="352"/>
    </location>
</feature>
<reference evidence="3" key="1">
    <citation type="journal article" date="2023" name="Genome Biol. Evol.">
        <title>First Whole Genome Sequence and Flow Cytometry Genome Size Data for the Lichen-Forming Fungus Ramalina farinacea (Ascomycota).</title>
        <authorList>
            <person name="Llewellyn T."/>
            <person name="Mian S."/>
            <person name="Hill R."/>
            <person name="Leitch I.J."/>
            <person name="Gaya E."/>
        </authorList>
    </citation>
    <scope>NUCLEOTIDE SEQUENCE</scope>
    <source>
        <strain evidence="3">LIQ254RAFAR</strain>
    </source>
</reference>
<keyword evidence="1" id="KW-0472">Membrane</keyword>
<dbReference type="PANTHER" id="PTHR35395:SF1">
    <property type="entry name" value="DUF6536 DOMAIN-CONTAINING PROTEIN"/>
    <property type="match status" value="1"/>
</dbReference>
<dbReference type="Pfam" id="PF20163">
    <property type="entry name" value="DUF6536"/>
    <property type="match status" value="1"/>
</dbReference>
<dbReference type="AlphaFoldDB" id="A0AA43U0C0"/>
<dbReference type="InterPro" id="IPR046623">
    <property type="entry name" value="DUF6536"/>
</dbReference>
<feature type="domain" description="DUF6536" evidence="2">
    <location>
        <begin position="48"/>
        <end position="197"/>
    </location>
</feature>
<keyword evidence="4" id="KW-1185">Reference proteome</keyword>
<feature type="transmembrane region" description="Helical" evidence="1">
    <location>
        <begin position="97"/>
        <end position="116"/>
    </location>
</feature>
<comment type="caution">
    <text evidence="3">The sequence shown here is derived from an EMBL/GenBank/DDBJ whole genome shotgun (WGS) entry which is preliminary data.</text>
</comment>
<sequence>MSHYRPKLGPVNASDEYILLQERGTASGKTRHPEIIEPKQSWRDGYHVGVLCCTTTAAVVLLINVILCAVASAKHEIAGGFGTLFEGDCDKVKRVNLWLHLLINILSTLLLGASNYTMQCVSAPTRTDIDKAHRNHSWMDIGIPSVRNLGRISWPRKILWCCLILSSVPLHLIYNSVIFSSTSIASSNAFIVTSDFLSGAPYTSPDPDHPVDADLLGRLQGFRDWAKVNNSSRVSLTSKDCINTYGKSDLVSEWGDSLAILERQSTGNSFVAVSGAPEIRGRKFARIFCGYTALICKGNNLTYYENLISQPISSCVGTKVNQHCQVRFSVGLMIGVIICNVIKLICMCLVVWKADPRLLVTLGDALVSFLENPGSVVLLAGILNGFRPYRKTGMPLASSCSAAISAACHPPPGDDGASKKAVNWGAIADETGDAENDALINELRFTQNGGMVDRADRKRPKVGHCSFTSFTVSEPVEHEPYAGMSESE</sequence>